<dbReference type="Gene3D" id="3.40.50.300">
    <property type="entry name" value="P-loop containing nucleotide triphosphate hydrolases"/>
    <property type="match status" value="2"/>
</dbReference>
<dbReference type="Pfam" id="PF13304">
    <property type="entry name" value="AAA_21"/>
    <property type="match status" value="1"/>
</dbReference>
<sequence>MELQLKNIGMIKEANVFIDGLTVIAGENDTGKSTVGKALYVILKSREKGFTQKTRDENIRGDSAVLNVGYLMSKLFKQNSLSEGGYLSLKTEYGRYSLKRDDRFSAPSIGEEHIGGVSEKERDIIFIETPLVWNFMKLFSDLSLIESQMNISLDYPYFFKDLHFKLSIKRTSSKSSRVTDDTISLMEGRFIQDDKGNFFFHKNGQDIEMINTATGIKYFGIFQVLSQNNYLNENTVLVLDEPEVHLHPKWQLEMAKIIVELVKNGVKILVNSHSPYMIEALQRYSELEKVNADFYLAEDGYIKKENNGNSETLVKIFEKLSEPFDVFEEMESERFQNG</sequence>
<evidence type="ECO:0000313" key="2">
    <source>
        <dbReference type="EMBL" id="CAA6810568.1"/>
    </source>
</evidence>
<keyword evidence="2" id="KW-0067">ATP-binding</keyword>
<organism evidence="2">
    <name type="scientific">uncultured Sulfurovum sp</name>
    <dbReference type="NCBI Taxonomy" id="269237"/>
    <lineage>
        <taxon>Bacteria</taxon>
        <taxon>Pseudomonadati</taxon>
        <taxon>Campylobacterota</taxon>
        <taxon>Epsilonproteobacteria</taxon>
        <taxon>Campylobacterales</taxon>
        <taxon>Sulfurovaceae</taxon>
        <taxon>Sulfurovum</taxon>
        <taxon>environmental samples</taxon>
    </lineage>
</organism>
<reference evidence="2" key="1">
    <citation type="submission" date="2020-01" db="EMBL/GenBank/DDBJ databases">
        <authorList>
            <person name="Meier V. D."/>
            <person name="Meier V D."/>
        </authorList>
    </citation>
    <scope>NUCLEOTIDE SEQUENCE</scope>
    <source>
        <strain evidence="2">HLG_WM_MAG_01</strain>
    </source>
</reference>
<dbReference type="GO" id="GO:0005524">
    <property type="term" value="F:ATP binding"/>
    <property type="evidence" value="ECO:0007669"/>
    <property type="project" value="UniProtKB-KW"/>
</dbReference>
<dbReference type="GO" id="GO:0016887">
    <property type="term" value="F:ATP hydrolysis activity"/>
    <property type="evidence" value="ECO:0007669"/>
    <property type="project" value="InterPro"/>
</dbReference>
<proteinExistence type="predicted"/>
<dbReference type="InterPro" id="IPR051396">
    <property type="entry name" value="Bact_Antivir_Def_Nuclease"/>
</dbReference>
<dbReference type="EMBL" id="CACVAS010000058">
    <property type="protein sequence ID" value="CAA6810568.1"/>
    <property type="molecule type" value="Genomic_DNA"/>
</dbReference>
<feature type="domain" description="ATPase AAA-type core" evidence="1">
    <location>
        <begin position="21"/>
        <end position="278"/>
    </location>
</feature>
<evidence type="ECO:0000259" key="1">
    <source>
        <dbReference type="Pfam" id="PF13304"/>
    </source>
</evidence>
<dbReference type="InterPro" id="IPR027417">
    <property type="entry name" value="P-loop_NTPase"/>
</dbReference>
<dbReference type="PANTHER" id="PTHR43581:SF2">
    <property type="entry name" value="EXCINUCLEASE ATPASE SUBUNIT"/>
    <property type="match status" value="1"/>
</dbReference>
<gene>
    <name evidence="2" type="ORF">HELGO_WM79</name>
</gene>
<name>A0A6S6SK75_9BACT</name>
<keyword evidence="2" id="KW-0547">Nucleotide-binding</keyword>
<dbReference type="InterPro" id="IPR003959">
    <property type="entry name" value="ATPase_AAA_core"/>
</dbReference>
<accession>A0A6S6SK75</accession>
<dbReference type="PANTHER" id="PTHR43581">
    <property type="entry name" value="ATP/GTP PHOSPHATASE"/>
    <property type="match status" value="1"/>
</dbReference>
<dbReference type="SUPFAM" id="SSF52540">
    <property type="entry name" value="P-loop containing nucleoside triphosphate hydrolases"/>
    <property type="match status" value="1"/>
</dbReference>
<dbReference type="AlphaFoldDB" id="A0A6S6SK75"/>
<dbReference type="CDD" id="cd00267">
    <property type="entry name" value="ABC_ATPase"/>
    <property type="match status" value="1"/>
</dbReference>
<protein>
    <submittedName>
        <fullName evidence="2">ABC transporter, ATP-binding protein</fullName>
    </submittedName>
</protein>